<comment type="PTM">
    <text evidence="8">Binds 1 heme c group covalently per subunit.</text>
</comment>
<dbReference type="InterPro" id="IPR009056">
    <property type="entry name" value="Cyt_c-like_dom"/>
</dbReference>
<feature type="binding site" description="covalent" evidence="8">
    <location>
        <position position="35"/>
    </location>
    <ligand>
        <name>heme c</name>
        <dbReference type="ChEBI" id="CHEBI:61717"/>
    </ligand>
</feature>
<protein>
    <recommendedName>
        <fullName evidence="1">Cytochrome c-551</fullName>
    </recommendedName>
    <alternativeName>
        <fullName evidence="7">Cytochrome c551</fullName>
    </alternativeName>
</protein>
<evidence type="ECO:0000256" key="6">
    <source>
        <dbReference type="ARBA" id="ARBA00023004"/>
    </source>
</evidence>
<feature type="domain" description="Cytochrome c" evidence="10">
    <location>
        <begin position="21"/>
        <end position="107"/>
    </location>
</feature>
<keyword evidence="2" id="KW-0813">Transport</keyword>
<keyword evidence="3 8" id="KW-0349">Heme</keyword>
<feature type="signal peptide" evidence="9">
    <location>
        <begin position="1"/>
        <end position="23"/>
    </location>
</feature>
<feature type="binding site" description="covalent" evidence="8">
    <location>
        <position position="39"/>
    </location>
    <ligand>
        <name>heme c</name>
        <dbReference type="ChEBI" id="CHEBI:61717"/>
    </ligand>
</feature>
<dbReference type="GO" id="GO:0009055">
    <property type="term" value="F:electron transfer activity"/>
    <property type="evidence" value="ECO:0007669"/>
    <property type="project" value="InterPro"/>
</dbReference>
<dbReference type="Proteomes" id="UP000295375">
    <property type="component" value="Unassembled WGS sequence"/>
</dbReference>
<sequence>MTVKTILTATIIAISLSSAPADASNGEELIKKHGCAACHAADKRLVGPSYKEMAAKYKVDDKTVEMLAGKVLSGGAGVWGQIPMPPHKGRVTEAEAKTAVKHMLSVK</sequence>
<dbReference type="InterPro" id="IPR002324">
    <property type="entry name" value="Cyt_c_ID"/>
</dbReference>
<feature type="chain" id="PRO_5020616160" description="Cytochrome c-551" evidence="9">
    <location>
        <begin position="24"/>
        <end position="107"/>
    </location>
</feature>
<evidence type="ECO:0000256" key="7">
    <source>
        <dbReference type="ARBA" id="ARBA00031244"/>
    </source>
</evidence>
<dbReference type="AlphaFoldDB" id="A0A4V6PWS2"/>
<gene>
    <name evidence="11" type="ORF">EV696_104132</name>
</gene>
<keyword evidence="12" id="KW-1185">Reference proteome</keyword>
<keyword evidence="5" id="KW-0249">Electron transport</keyword>
<evidence type="ECO:0000256" key="3">
    <source>
        <dbReference type="ARBA" id="ARBA00022617"/>
    </source>
</evidence>
<evidence type="ECO:0000256" key="1">
    <source>
        <dbReference type="ARBA" id="ARBA00021020"/>
    </source>
</evidence>
<evidence type="ECO:0000256" key="2">
    <source>
        <dbReference type="ARBA" id="ARBA00022448"/>
    </source>
</evidence>
<dbReference type="SUPFAM" id="SSF46626">
    <property type="entry name" value="Cytochrome c"/>
    <property type="match status" value="1"/>
</dbReference>
<keyword evidence="4 8" id="KW-0479">Metal-binding</keyword>
<dbReference type="GO" id="GO:0020037">
    <property type="term" value="F:heme binding"/>
    <property type="evidence" value="ECO:0007669"/>
    <property type="project" value="InterPro"/>
</dbReference>
<evidence type="ECO:0000259" key="10">
    <source>
        <dbReference type="PROSITE" id="PS51007"/>
    </source>
</evidence>
<evidence type="ECO:0000313" key="11">
    <source>
        <dbReference type="EMBL" id="TDQ49427.1"/>
    </source>
</evidence>
<accession>A0A4V6PWS2</accession>
<evidence type="ECO:0000313" key="12">
    <source>
        <dbReference type="Proteomes" id="UP000295375"/>
    </source>
</evidence>
<organism evidence="11 12">
    <name type="scientific">Permianibacter aggregans</name>
    <dbReference type="NCBI Taxonomy" id="1510150"/>
    <lineage>
        <taxon>Bacteria</taxon>
        <taxon>Pseudomonadati</taxon>
        <taxon>Pseudomonadota</taxon>
        <taxon>Gammaproteobacteria</taxon>
        <taxon>Pseudomonadales</taxon>
        <taxon>Pseudomonadaceae</taxon>
        <taxon>Permianibacter</taxon>
    </lineage>
</organism>
<proteinExistence type="predicted"/>
<comment type="caution">
    <text evidence="11">The sequence shown here is derived from an EMBL/GenBank/DDBJ whole genome shotgun (WGS) entry which is preliminary data.</text>
</comment>
<dbReference type="PROSITE" id="PS51007">
    <property type="entry name" value="CYTC"/>
    <property type="match status" value="1"/>
</dbReference>
<reference evidence="11 12" key="1">
    <citation type="submission" date="2019-03" db="EMBL/GenBank/DDBJ databases">
        <title>Genomic Encyclopedia of Type Strains, Phase IV (KMG-IV): sequencing the most valuable type-strain genomes for metagenomic binning, comparative biology and taxonomic classification.</title>
        <authorList>
            <person name="Goeker M."/>
        </authorList>
    </citation>
    <scope>NUCLEOTIDE SEQUENCE [LARGE SCALE GENOMIC DNA]</scope>
    <source>
        <strain evidence="11 12">DSM 103792</strain>
    </source>
</reference>
<dbReference type="RefSeq" id="WP_133589014.1">
    <property type="nucleotide sequence ID" value="NZ_CP037953.1"/>
</dbReference>
<evidence type="ECO:0000256" key="5">
    <source>
        <dbReference type="ARBA" id="ARBA00022982"/>
    </source>
</evidence>
<feature type="binding site" description="covalent" evidence="8">
    <location>
        <position position="84"/>
    </location>
    <ligand>
        <name>heme c</name>
        <dbReference type="ChEBI" id="CHEBI:61717"/>
    </ligand>
</feature>
<name>A0A4V6PWS2_9GAMM</name>
<dbReference type="Gene3D" id="1.10.760.10">
    <property type="entry name" value="Cytochrome c-like domain"/>
    <property type="match status" value="1"/>
</dbReference>
<keyword evidence="6 8" id="KW-0408">Iron</keyword>
<dbReference type="Pfam" id="PF00034">
    <property type="entry name" value="Cytochrom_C"/>
    <property type="match status" value="1"/>
</dbReference>
<dbReference type="OrthoDB" id="9814063at2"/>
<keyword evidence="9" id="KW-0732">Signal</keyword>
<dbReference type="PRINTS" id="PR00606">
    <property type="entry name" value="CYTCHROMECID"/>
</dbReference>
<evidence type="ECO:0000256" key="4">
    <source>
        <dbReference type="ARBA" id="ARBA00022723"/>
    </source>
</evidence>
<evidence type="ECO:0000256" key="8">
    <source>
        <dbReference type="PIRSR" id="PIRSR602324-1"/>
    </source>
</evidence>
<dbReference type="InterPro" id="IPR036909">
    <property type="entry name" value="Cyt_c-like_dom_sf"/>
</dbReference>
<evidence type="ECO:0000256" key="9">
    <source>
        <dbReference type="SAM" id="SignalP"/>
    </source>
</evidence>
<dbReference type="EMBL" id="SNYM01000004">
    <property type="protein sequence ID" value="TDQ49427.1"/>
    <property type="molecule type" value="Genomic_DNA"/>
</dbReference>
<dbReference type="GO" id="GO:0005506">
    <property type="term" value="F:iron ion binding"/>
    <property type="evidence" value="ECO:0007669"/>
    <property type="project" value="InterPro"/>
</dbReference>